<dbReference type="CDD" id="cd00609">
    <property type="entry name" value="AAT_like"/>
    <property type="match status" value="1"/>
</dbReference>
<comment type="similarity">
    <text evidence="4">Belongs to the class-I pyridoxal-phosphate-dependent aminotransferase family.</text>
</comment>
<gene>
    <name evidence="6" type="ORF">ETSY1_36165</name>
</gene>
<dbReference type="GO" id="GO:0030170">
    <property type="term" value="F:pyridoxal phosphate binding"/>
    <property type="evidence" value="ECO:0007669"/>
    <property type="project" value="InterPro"/>
</dbReference>
<dbReference type="GO" id="GO:0008483">
    <property type="term" value="F:transaminase activity"/>
    <property type="evidence" value="ECO:0007669"/>
    <property type="project" value="UniProtKB-KW"/>
</dbReference>
<dbReference type="PANTHER" id="PTHR42832">
    <property type="entry name" value="AMINO ACID AMINOTRANSFERASE"/>
    <property type="match status" value="1"/>
</dbReference>
<dbReference type="InterPro" id="IPR015421">
    <property type="entry name" value="PyrdxlP-dep_Trfase_major"/>
</dbReference>
<evidence type="ECO:0000259" key="5">
    <source>
        <dbReference type="Pfam" id="PF00155"/>
    </source>
</evidence>
<protein>
    <recommendedName>
        <fullName evidence="4">Aminotransferase</fullName>
        <ecNumber evidence="4">2.6.1.-</ecNumber>
    </recommendedName>
</protein>
<dbReference type="PANTHER" id="PTHR42832:SF3">
    <property type="entry name" value="L-GLUTAMINE--4-(METHYLSULFANYL)-2-OXOBUTANOATE AMINOTRANSFERASE"/>
    <property type="match status" value="1"/>
</dbReference>
<evidence type="ECO:0000256" key="3">
    <source>
        <dbReference type="ARBA" id="ARBA00022679"/>
    </source>
</evidence>
<dbReference type="HOGENOM" id="CLU_017584_4_5_7"/>
<dbReference type="AlphaFoldDB" id="W4L7U4"/>
<dbReference type="PROSITE" id="PS00105">
    <property type="entry name" value="AA_TRANSFER_CLASS_1"/>
    <property type="match status" value="1"/>
</dbReference>
<dbReference type="Gene3D" id="3.90.1150.10">
    <property type="entry name" value="Aspartate Aminotransferase, domain 1"/>
    <property type="match status" value="1"/>
</dbReference>
<evidence type="ECO:0000256" key="4">
    <source>
        <dbReference type="RuleBase" id="RU000481"/>
    </source>
</evidence>
<keyword evidence="7" id="KW-1185">Reference proteome</keyword>
<dbReference type="SUPFAM" id="SSF53383">
    <property type="entry name" value="PLP-dependent transferases"/>
    <property type="match status" value="1"/>
</dbReference>
<sequence>MAESESYIQELFADRIGGNRYGKDTAVYKFEKIRRARQAAVEARPDVKLIDMGVGEPDGMADPGVVNALAEQASMPQNRGYSDNGPIEFKEAVAKHMAEVYGVEDLDPVREINHAVGAKNALSFLPACFINPGDAVILTTPGYPVLGTHARWYGGEVYNLPLLEENHFLPDLKSLTPEQLDKAKILLINYPNNPTGAVATRAFFEEVVDFAKVNNLIVMQDAAYAALVFEGEPLSFLSIPGAKEVGIEVHSMSKSFNMTGWRLAWVCGHPLVVQAFADLKDNFDSGQFKAIQLASCYALQHPEITRDTAAKYNRRLEMLAATLREAGFQAQKPKASFFLYTRAPRGIVGGQRFETGEDFSQYLIREKLICAVPWDDAGPYIRFSATFEAASLEEEKEVIAEIGRRISDVEYEF</sequence>
<accession>W4L7U4</accession>
<keyword evidence="3 4" id="KW-0808">Transferase</keyword>
<comment type="caution">
    <text evidence="6">The sequence shown here is derived from an EMBL/GenBank/DDBJ whole genome shotgun (WGS) entry which is preliminary data.</text>
</comment>
<evidence type="ECO:0000313" key="6">
    <source>
        <dbReference type="EMBL" id="ETW94143.1"/>
    </source>
</evidence>
<feature type="domain" description="Aminotransferase class I/classII large" evidence="5">
    <location>
        <begin position="48"/>
        <end position="374"/>
    </location>
</feature>
<name>W4L7U4_ENTF1</name>
<organism evidence="6 7">
    <name type="scientific">Entotheonella factor</name>
    <dbReference type="NCBI Taxonomy" id="1429438"/>
    <lineage>
        <taxon>Bacteria</taxon>
        <taxon>Pseudomonadati</taxon>
        <taxon>Nitrospinota/Tectimicrobiota group</taxon>
        <taxon>Candidatus Tectimicrobiota</taxon>
        <taxon>Candidatus Entotheonellia</taxon>
        <taxon>Candidatus Entotheonellales</taxon>
        <taxon>Candidatus Entotheonellaceae</taxon>
        <taxon>Candidatus Entotheonella</taxon>
    </lineage>
</organism>
<dbReference type="EC" id="2.6.1.-" evidence="4"/>
<comment type="cofactor">
    <cofactor evidence="1 4">
        <name>pyridoxal 5'-phosphate</name>
        <dbReference type="ChEBI" id="CHEBI:597326"/>
    </cofactor>
</comment>
<evidence type="ECO:0000256" key="2">
    <source>
        <dbReference type="ARBA" id="ARBA00022576"/>
    </source>
</evidence>
<dbReference type="InterPro" id="IPR004839">
    <property type="entry name" value="Aminotransferase_I/II_large"/>
</dbReference>
<dbReference type="Pfam" id="PF00155">
    <property type="entry name" value="Aminotran_1_2"/>
    <property type="match status" value="1"/>
</dbReference>
<dbReference type="NCBIfam" id="NF004937">
    <property type="entry name" value="PRK06290.1"/>
    <property type="match status" value="1"/>
</dbReference>
<evidence type="ECO:0000313" key="7">
    <source>
        <dbReference type="Proteomes" id="UP000019141"/>
    </source>
</evidence>
<dbReference type="Proteomes" id="UP000019141">
    <property type="component" value="Unassembled WGS sequence"/>
</dbReference>
<dbReference type="InterPro" id="IPR004838">
    <property type="entry name" value="NHTrfase_class1_PyrdxlP-BS"/>
</dbReference>
<dbReference type="PATRIC" id="fig|1429438.4.peg.6800"/>
<dbReference type="Gene3D" id="3.40.640.10">
    <property type="entry name" value="Type I PLP-dependent aspartate aminotransferase-like (Major domain)"/>
    <property type="match status" value="1"/>
</dbReference>
<evidence type="ECO:0000256" key="1">
    <source>
        <dbReference type="ARBA" id="ARBA00001933"/>
    </source>
</evidence>
<keyword evidence="2 4" id="KW-0032">Aminotransferase</keyword>
<proteinExistence type="inferred from homology"/>
<reference evidence="6 7" key="1">
    <citation type="journal article" date="2014" name="Nature">
        <title>An environmental bacterial taxon with a large and distinct metabolic repertoire.</title>
        <authorList>
            <person name="Wilson M.C."/>
            <person name="Mori T."/>
            <person name="Ruckert C."/>
            <person name="Uria A.R."/>
            <person name="Helf M.J."/>
            <person name="Takada K."/>
            <person name="Gernert C."/>
            <person name="Steffens U.A."/>
            <person name="Heycke N."/>
            <person name="Schmitt S."/>
            <person name="Rinke C."/>
            <person name="Helfrich E.J."/>
            <person name="Brachmann A.O."/>
            <person name="Gurgui C."/>
            <person name="Wakimoto T."/>
            <person name="Kracht M."/>
            <person name="Crusemann M."/>
            <person name="Hentschel U."/>
            <person name="Abe I."/>
            <person name="Matsunaga S."/>
            <person name="Kalinowski J."/>
            <person name="Takeyama H."/>
            <person name="Piel J."/>
        </authorList>
    </citation>
    <scope>NUCLEOTIDE SEQUENCE [LARGE SCALE GENOMIC DNA]</scope>
    <source>
        <strain evidence="7">TSY1</strain>
    </source>
</reference>
<dbReference type="InterPro" id="IPR050881">
    <property type="entry name" value="LL-DAP_aminotransferase"/>
</dbReference>
<dbReference type="EMBL" id="AZHW01001112">
    <property type="protein sequence ID" value="ETW94143.1"/>
    <property type="molecule type" value="Genomic_DNA"/>
</dbReference>
<dbReference type="InterPro" id="IPR015422">
    <property type="entry name" value="PyrdxlP-dep_Trfase_small"/>
</dbReference>
<dbReference type="InterPro" id="IPR015424">
    <property type="entry name" value="PyrdxlP-dep_Trfase"/>
</dbReference>